<dbReference type="Proteomes" id="UP001271723">
    <property type="component" value="Unassembled WGS sequence"/>
</dbReference>
<protein>
    <submittedName>
        <fullName evidence="2">DUF5708 family protein</fullName>
    </submittedName>
</protein>
<name>A0ABU4LHP7_9ACTN</name>
<keyword evidence="3" id="KW-1185">Reference proteome</keyword>
<accession>A0ABU4LHP7</accession>
<proteinExistence type="predicted"/>
<sequence length="69" mass="7212">MSAARDRASGRATRNLLEGAATFVTGLVLWLFTEGVTVPVVTLTKVGVVMMCVGGVLLATGLYQRARGT</sequence>
<keyword evidence="1" id="KW-0472">Membrane</keyword>
<dbReference type="Pfam" id="PF18969">
    <property type="entry name" value="DUF5708"/>
    <property type="match status" value="1"/>
</dbReference>
<reference evidence="2 3" key="1">
    <citation type="journal article" date="2023" name="Microb. Genom.">
        <title>Mesoterricola silvestris gen. nov., sp. nov., Mesoterricola sediminis sp. nov., Geothrix oryzae sp. nov., Geothrix edaphica sp. nov., Geothrix rubra sp. nov., and Geothrix limicola sp. nov., six novel members of Acidobacteriota isolated from soils.</title>
        <authorList>
            <person name="Weisberg A.J."/>
            <person name="Pearce E."/>
            <person name="Kramer C.G."/>
            <person name="Chang J.H."/>
            <person name="Clarke C.R."/>
        </authorList>
    </citation>
    <scope>NUCLEOTIDE SEQUENCE [LARGE SCALE GENOMIC DNA]</scope>
    <source>
        <strain evidence="2 3">NRRL_B-2795</strain>
    </source>
</reference>
<evidence type="ECO:0000313" key="2">
    <source>
        <dbReference type="EMBL" id="MDX2914694.1"/>
    </source>
</evidence>
<gene>
    <name evidence="2" type="ORF">PV517_39250</name>
</gene>
<dbReference type="EMBL" id="JARAVY010000022">
    <property type="protein sequence ID" value="MDX2914694.1"/>
    <property type="molecule type" value="Genomic_DNA"/>
</dbReference>
<keyword evidence="1" id="KW-1133">Transmembrane helix</keyword>
<evidence type="ECO:0000313" key="3">
    <source>
        <dbReference type="Proteomes" id="UP001271723"/>
    </source>
</evidence>
<feature type="transmembrane region" description="Helical" evidence="1">
    <location>
        <begin position="38"/>
        <end position="63"/>
    </location>
</feature>
<dbReference type="InterPro" id="IPR043762">
    <property type="entry name" value="DUF5708"/>
</dbReference>
<evidence type="ECO:0000256" key="1">
    <source>
        <dbReference type="SAM" id="Phobius"/>
    </source>
</evidence>
<keyword evidence="1" id="KW-0812">Transmembrane</keyword>
<feature type="transmembrane region" description="Helical" evidence="1">
    <location>
        <begin position="12"/>
        <end position="32"/>
    </location>
</feature>
<dbReference type="RefSeq" id="WP_086760454.1">
    <property type="nucleotide sequence ID" value="NZ_JAGJBZ010000002.1"/>
</dbReference>
<comment type="caution">
    <text evidence="2">The sequence shown here is derived from an EMBL/GenBank/DDBJ whole genome shotgun (WGS) entry which is preliminary data.</text>
</comment>
<organism evidence="2 3">
    <name type="scientific">Streptomyces griseiscabiei</name>
    <dbReference type="NCBI Taxonomy" id="2993540"/>
    <lineage>
        <taxon>Bacteria</taxon>
        <taxon>Bacillati</taxon>
        <taxon>Actinomycetota</taxon>
        <taxon>Actinomycetes</taxon>
        <taxon>Kitasatosporales</taxon>
        <taxon>Streptomycetaceae</taxon>
        <taxon>Streptomyces</taxon>
    </lineage>
</organism>